<name>A0ABS5T422_9GAMM</name>
<dbReference type="InterPro" id="IPR005330">
    <property type="entry name" value="MHYT_dom"/>
</dbReference>
<dbReference type="InterPro" id="IPR043128">
    <property type="entry name" value="Rev_trsase/Diguanyl_cyclase"/>
</dbReference>
<evidence type="ECO:0000313" key="5">
    <source>
        <dbReference type="EMBL" id="MBT0727101.1"/>
    </source>
</evidence>
<dbReference type="InterPro" id="IPR029787">
    <property type="entry name" value="Nucleotide_cyclase"/>
</dbReference>
<evidence type="ECO:0000259" key="2">
    <source>
        <dbReference type="PROSITE" id="PS50883"/>
    </source>
</evidence>
<keyword evidence="1" id="KW-1133">Transmembrane helix</keyword>
<dbReference type="SMART" id="SM00052">
    <property type="entry name" value="EAL"/>
    <property type="match status" value="1"/>
</dbReference>
<dbReference type="CDD" id="cd01949">
    <property type="entry name" value="GGDEF"/>
    <property type="match status" value="1"/>
</dbReference>
<dbReference type="Pfam" id="PF03707">
    <property type="entry name" value="MHYT"/>
    <property type="match status" value="3"/>
</dbReference>
<dbReference type="Pfam" id="PF00563">
    <property type="entry name" value="EAL"/>
    <property type="match status" value="1"/>
</dbReference>
<evidence type="ECO:0000259" key="4">
    <source>
        <dbReference type="PROSITE" id="PS50924"/>
    </source>
</evidence>
<dbReference type="PROSITE" id="PS50924">
    <property type="entry name" value="MHYT"/>
    <property type="match status" value="1"/>
</dbReference>
<reference evidence="5 6" key="1">
    <citation type="submission" date="2020-04" db="EMBL/GenBank/DDBJ databases">
        <title>Genome sequencing of Rosenbergiella species.</title>
        <authorList>
            <person name="Alvarez-Perez S."/>
            <person name="Lievens B."/>
        </authorList>
    </citation>
    <scope>NUCLEOTIDE SEQUENCE [LARGE SCALE GENOMIC DNA]</scope>
    <source>
        <strain evidence="5 6">CdVSA20.1</strain>
    </source>
</reference>
<dbReference type="PROSITE" id="PS50887">
    <property type="entry name" value="GGDEF"/>
    <property type="match status" value="1"/>
</dbReference>
<dbReference type="Gene3D" id="3.20.20.450">
    <property type="entry name" value="EAL domain"/>
    <property type="match status" value="1"/>
</dbReference>
<proteinExistence type="predicted"/>
<dbReference type="InterPro" id="IPR001633">
    <property type="entry name" value="EAL_dom"/>
</dbReference>
<sequence length="693" mass="77399">MNTMNMMHVTWDSGLVVASIFIAFLASFSALDTVARFSESRGLNALLWLFGGGAAMGIGIWSMHFIGMMAMNFDMPMGYNLSETLLSIFLAIIGSVIALWTVFRHNQITLINIFLGATVLGSSVIGMHYIGMGGLRISQPIIWHKTPMILSFIIAYAASAIALWLAFRLRNNESGIIFRRFNAAVVMGVAIAGMHYTGMYAANFSESMTVLPGGLGSQRLTIWVFISTLVILGSNLFGAMIESQIRVSRMASKLKESNEELRQMALHDPLTNLANRTLFEERLHEYIAKANQMTSTFSLLYMDLDGFKIVNDAYGHDIGDKLLVEVAKRLSQVIAISDTFARVGGDEFVLLSNASSEHQASLLADKLVKTIEPEFIVESYELRVSLSIGIAMFPIHGGEAREMLFNADSAMYHTKNSGRNGFSVYHTSMSPIGRSQVQLKNELWRAIHNNELRLYYQPKLNVTSGEIVGYEALVRWQHPERGLKSPEKFLPIAERTGMIIPLGEWVLNEACRQLAFWHQQGAEHLTISVNLSAQQFEQKNLVYIVTRTLGQYRISPEKLILEITETTAMRYPQESIKILKELKAIGVQVAIDDFGTGYSSLLYLQNMPATELKIDRAFINSIGHKETDPRLLSMIIELAKNMNLNIVAEGVESEEQQRHLVGLGCNIHQGYYFSRPVPPSEIIIAATKYQARA</sequence>
<feature type="transmembrane region" description="Helical" evidence="1">
    <location>
        <begin position="149"/>
        <end position="169"/>
    </location>
</feature>
<keyword evidence="6" id="KW-1185">Reference proteome</keyword>
<organism evidence="5 6">
    <name type="scientific">Rosenbergiella australiborealis</name>
    <dbReference type="NCBI Taxonomy" id="1544696"/>
    <lineage>
        <taxon>Bacteria</taxon>
        <taxon>Pseudomonadati</taxon>
        <taxon>Pseudomonadota</taxon>
        <taxon>Gammaproteobacteria</taxon>
        <taxon>Enterobacterales</taxon>
        <taxon>Erwiniaceae</taxon>
        <taxon>Rosenbergiella</taxon>
    </lineage>
</organism>
<protein>
    <submittedName>
        <fullName evidence="5">EAL domain-containing protein</fullName>
    </submittedName>
</protein>
<dbReference type="SUPFAM" id="SSF55073">
    <property type="entry name" value="Nucleotide cyclase"/>
    <property type="match status" value="1"/>
</dbReference>
<evidence type="ECO:0000256" key="1">
    <source>
        <dbReference type="PROSITE-ProRule" id="PRU00244"/>
    </source>
</evidence>
<dbReference type="Gene3D" id="3.30.70.270">
    <property type="match status" value="1"/>
</dbReference>
<dbReference type="EMBL" id="JABBFO010000005">
    <property type="protein sequence ID" value="MBT0727101.1"/>
    <property type="molecule type" value="Genomic_DNA"/>
</dbReference>
<dbReference type="Pfam" id="PF00990">
    <property type="entry name" value="GGDEF"/>
    <property type="match status" value="1"/>
</dbReference>
<feature type="transmembrane region" description="Helical" evidence="1">
    <location>
        <begin position="110"/>
        <end position="129"/>
    </location>
</feature>
<dbReference type="NCBIfam" id="TIGR00254">
    <property type="entry name" value="GGDEF"/>
    <property type="match status" value="1"/>
</dbReference>
<gene>
    <name evidence="5" type="ORF">HGT73_06845</name>
</gene>
<evidence type="ECO:0000259" key="3">
    <source>
        <dbReference type="PROSITE" id="PS50887"/>
    </source>
</evidence>
<dbReference type="PROSITE" id="PS50883">
    <property type="entry name" value="EAL"/>
    <property type="match status" value="1"/>
</dbReference>
<feature type="transmembrane region" description="Helical" evidence="1">
    <location>
        <begin position="15"/>
        <end position="34"/>
    </location>
</feature>
<feature type="transmembrane region" description="Helical" evidence="1">
    <location>
        <begin position="46"/>
        <end position="73"/>
    </location>
</feature>
<comment type="caution">
    <text evidence="5">The sequence shown here is derived from an EMBL/GenBank/DDBJ whole genome shotgun (WGS) entry which is preliminary data.</text>
</comment>
<feature type="domain" description="MHYT" evidence="4">
    <location>
        <begin position="11"/>
        <end position="205"/>
    </location>
</feature>
<feature type="transmembrane region" description="Helical" evidence="1">
    <location>
        <begin position="181"/>
        <end position="202"/>
    </location>
</feature>
<evidence type="ECO:0000313" key="6">
    <source>
        <dbReference type="Proteomes" id="UP000786875"/>
    </source>
</evidence>
<keyword evidence="1" id="KW-0472">Membrane</keyword>
<dbReference type="CDD" id="cd01948">
    <property type="entry name" value="EAL"/>
    <property type="match status" value="1"/>
</dbReference>
<dbReference type="InterPro" id="IPR052155">
    <property type="entry name" value="Biofilm_reg_signaling"/>
</dbReference>
<dbReference type="InterPro" id="IPR000160">
    <property type="entry name" value="GGDEF_dom"/>
</dbReference>
<dbReference type="InterPro" id="IPR035919">
    <property type="entry name" value="EAL_sf"/>
</dbReference>
<feature type="transmembrane region" description="Helical" evidence="1">
    <location>
        <begin position="85"/>
        <end position="103"/>
    </location>
</feature>
<accession>A0ABS5T422</accession>
<feature type="domain" description="GGDEF" evidence="3">
    <location>
        <begin position="295"/>
        <end position="427"/>
    </location>
</feature>
<dbReference type="PANTHER" id="PTHR44757">
    <property type="entry name" value="DIGUANYLATE CYCLASE DGCP"/>
    <property type="match status" value="1"/>
</dbReference>
<keyword evidence="1" id="KW-0812">Transmembrane</keyword>
<feature type="transmembrane region" description="Helical" evidence="1">
    <location>
        <begin position="222"/>
        <end position="241"/>
    </location>
</feature>
<dbReference type="SMART" id="SM00267">
    <property type="entry name" value="GGDEF"/>
    <property type="match status" value="1"/>
</dbReference>
<dbReference type="Proteomes" id="UP000786875">
    <property type="component" value="Unassembled WGS sequence"/>
</dbReference>
<dbReference type="PANTHER" id="PTHR44757:SF2">
    <property type="entry name" value="BIOFILM ARCHITECTURE MAINTENANCE PROTEIN MBAA"/>
    <property type="match status" value="1"/>
</dbReference>
<dbReference type="SUPFAM" id="SSF141868">
    <property type="entry name" value="EAL domain-like"/>
    <property type="match status" value="1"/>
</dbReference>
<feature type="domain" description="EAL" evidence="2">
    <location>
        <begin position="436"/>
        <end position="690"/>
    </location>
</feature>